<feature type="region of interest" description="Disordered" evidence="1">
    <location>
        <begin position="126"/>
        <end position="145"/>
    </location>
</feature>
<dbReference type="Proteomes" id="UP001143486">
    <property type="component" value="Unassembled WGS sequence"/>
</dbReference>
<dbReference type="RefSeq" id="WP_271187131.1">
    <property type="nucleotide sequence ID" value="NZ_BSFE01000006.1"/>
</dbReference>
<evidence type="ECO:0000256" key="1">
    <source>
        <dbReference type="SAM" id="MobiDB-lite"/>
    </source>
</evidence>
<proteinExistence type="predicted"/>
<reference evidence="2" key="1">
    <citation type="journal article" date="2014" name="Int. J. Syst. Evol. Microbiol.">
        <title>Complete genome sequence of Corynebacterium casei LMG S-19264T (=DSM 44701T), isolated from a smear-ripened cheese.</title>
        <authorList>
            <consortium name="US DOE Joint Genome Institute (JGI-PGF)"/>
            <person name="Walter F."/>
            <person name="Albersmeier A."/>
            <person name="Kalinowski J."/>
            <person name="Ruckert C."/>
        </authorList>
    </citation>
    <scope>NUCLEOTIDE SEQUENCE</scope>
    <source>
        <strain evidence="2">VKM B-1513</strain>
    </source>
</reference>
<name>A0A9W6MPA4_9PROT</name>
<accession>A0A9W6MPA4</accession>
<dbReference type="EMBL" id="BSFE01000006">
    <property type="protein sequence ID" value="GLK52769.1"/>
    <property type="molecule type" value="Genomic_DNA"/>
</dbReference>
<organism evidence="2 3">
    <name type="scientific">Maricaulis virginensis</name>
    <dbReference type="NCBI Taxonomy" id="144022"/>
    <lineage>
        <taxon>Bacteria</taxon>
        <taxon>Pseudomonadati</taxon>
        <taxon>Pseudomonadota</taxon>
        <taxon>Alphaproteobacteria</taxon>
        <taxon>Maricaulales</taxon>
        <taxon>Maricaulaceae</taxon>
        <taxon>Maricaulis</taxon>
    </lineage>
</organism>
<keyword evidence="3" id="KW-1185">Reference proteome</keyword>
<dbReference type="AlphaFoldDB" id="A0A9W6MPA4"/>
<protein>
    <submittedName>
        <fullName evidence="2">Uncharacterized protein</fullName>
    </submittedName>
</protein>
<evidence type="ECO:0000313" key="2">
    <source>
        <dbReference type="EMBL" id="GLK52769.1"/>
    </source>
</evidence>
<comment type="caution">
    <text evidence="2">The sequence shown here is derived from an EMBL/GenBank/DDBJ whole genome shotgun (WGS) entry which is preliminary data.</text>
</comment>
<evidence type="ECO:0000313" key="3">
    <source>
        <dbReference type="Proteomes" id="UP001143486"/>
    </source>
</evidence>
<reference evidence="2" key="2">
    <citation type="submission" date="2023-01" db="EMBL/GenBank/DDBJ databases">
        <authorList>
            <person name="Sun Q."/>
            <person name="Evtushenko L."/>
        </authorList>
    </citation>
    <scope>NUCLEOTIDE SEQUENCE</scope>
    <source>
        <strain evidence="2">VKM B-1513</strain>
    </source>
</reference>
<gene>
    <name evidence="2" type="ORF">GCM10017621_22770</name>
</gene>
<sequence>MSRLTHLAGAALGSLLIAGFAQPPVLELRNRPPETATAMPVSTATLEALSVTDRTGIARGHVITVLRRPDDSIAALEIAWTGPDAIPGMTIEHAVGFLDYRPDANTIVAHQSWSELVAGYRAARVEPAPEPPRAGPIDAAGSVTG</sequence>